<dbReference type="RefSeq" id="WP_131864768.1">
    <property type="nucleotide sequence ID" value="NZ_SMCR01000003.1"/>
</dbReference>
<keyword evidence="1 11" id="KW-0813">Transport</keyword>
<evidence type="ECO:0000256" key="1">
    <source>
        <dbReference type="ARBA" id="ARBA00022448"/>
    </source>
</evidence>
<dbReference type="HAMAP" id="MF_00276">
    <property type="entry name" value="KdpC"/>
    <property type="match status" value="1"/>
</dbReference>
<dbReference type="Pfam" id="PF02669">
    <property type="entry name" value="KdpC"/>
    <property type="match status" value="1"/>
</dbReference>
<evidence type="ECO:0000256" key="7">
    <source>
        <dbReference type="ARBA" id="ARBA00022958"/>
    </source>
</evidence>
<organism evidence="12 13">
    <name type="scientific">Biostraticola tofi</name>
    <dbReference type="NCBI Taxonomy" id="466109"/>
    <lineage>
        <taxon>Bacteria</taxon>
        <taxon>Pseudomonadati</taxon>
        <taxon>Pseudomonadota</taxon>
        <taxon>Gammaproteobacteria</taxon>
        <taxon>Enterobacterales</taxon>
        <taxon>Bruguierivoracaceae</taxon>
        <taxon>Biostraticola</taxon>
    </lineage>
</organism>
<gene>
    <name evidence="11" type="primary">kdpC</name>
    <name evidence="12" type="ORF">EDC52_10378</name>
</gene>
<keyword evidence="4 11" id="KW-0812">Transmembrane</keyword>
<keyword evidence="3 11" id="KW-0633">Potassium transport</keyword>
<dbReference type="InterPro" id="IPR003820">
    <property type="entry name" value="KdpC"/>
</dbReference>
<comment type="subcellular location">
    <subcellularLocation>
        <location evidence="11">Cell membrane</location>
        <topology evidence="11">Single-pass membrane protein</topology>
    </subcellularLocation>
</comment>
<dbReference type="AlphaFoldDB" id="A0A4R3YZC8"/>
<comment type="function">
    <text evidence="11">Part of the high-affinity ATP-driven potassium transport (or Kdp) system, which catalyzes the hydrolysis of ATP coupled with the electrogenic transport of potassium into the cytoplasm. This subunit acts as a catalytic chaperone that increases the ATP-binding affinity of the ATP-hydrolyzing subunit KdpB by the formation of a transient KdpB/KdpC/ATP ternary complex.</text>
</comment>
<evidence type="ECO:0000256" key="3">
    <source>
        <dbReference type="ARBA" id="ARBA00022538"/>
    </source>
</evidence>
<name>A0A4R3YZC8_9GAMM</name>
<proteinExistence type="inferred from homology"/>
<reference evidence="12 13" key="1">
    <citation type="submission" date="2019-03" db="EMBL/GenBank/DDBJ databases">
        <title>Genomic Encyclopedia of Type Strains, Phase IV (KMG-IV): sequencing the most valuable type-strain genomes for metagenomic binning, comparative biology and taxonomic classification.</title>
        <authorList>
            <person name="Goeker M."/>
        </authorList>
    </citation>
    <scope>NUCLEOTIDE SEQUENCE [LARGE SCALE GENOMIC DNA]</scope>
    <source>
        <strain evidence="12 13">DSM 19580</strain>
    </source>
</reference>
<comment type="caution">
    <text evidence="12">The sequence shown here is derived from an EMBL/GenBank/DDBJ whole genome shotgun (WGS) entry which is preliminary data.</text>
</comment>
<evidence type="ECO:0000256" key="6">
    <source>
        <dbReference type="ARBA" id="ARBA00022840"/>
    </source>
</evidence>
<dbReference type="PANTHER" id="PTHR30042">
    <property type="entry name" value="POTASSIUM-TRANSPORTING ATPASE C CHAIN"/>
    <property type="match status" value="1"/>
</dbReference>
<dbReference type="NCBIfam" id="NF001454">
    <property type="entry name" value="PRK00315.1"/>
    <property type="match status" value="1"/>
</dbReference>
<keyword evidence="8 11" id="KW-1133">Transmembrane helix</keyword>
<keyword evidence="9 11" id="KW-0406">Ion transport</keyword>
<keyword evidence="5 11" id="KW-0547">Nucleotide-binding</keyword>
<dbReference type="PIRSF" id="PIRSF001296">
    <property type="entry name" value="K_ATPase_KdpC"/>
    <property type="match status" value="1"/>
</dbReference>
<keyword evidence="13" id="KW-1185">Reference proteome</keyword>
<evidence type="ECO:0000313" key="13">
    <source>
        <dbReference type="Proteomes" id="UP000295719"/>
    </source>
</evidence>
<dbReference type="NCBIfam" id="TIGR00681">
    <property type="entry name" value="kdpC"/>
    <property type="match status" value="1"/>
</dbReference>
<evidence type="ECO:0000313" key="12">
    <source>
        <dbReference type="EMBL" id="TCV97996.1"/>
    </source>
</evidence>
<accession>A0A4R3YZC8</accession>
<dbReference type="GO" id="GO:0005886">
    <property type="term" value="C:plasma membrane"/>
    <property type="evidence" value="ECO:0007669"/>
    <property type="project" value="UniProtKB-SubCell"/>
</dbReference>
<evidence type="ECO:0000256" key="11">
    <source>
        <dbReference type="HAMAP-Rule" id="MF_00276"/>
    </source>
</evidence>
<keyword evidence="2 11" id="KW-1003">Cell membrane</keyword>
<evidence type="ECO:0000256" key="4">
    <source>
        <dbReference type="ARBA" id="ARBA00022692"/>
    </source>
</evidence>
<evidence type="ECO:0000256" key="9">
    <source>
        <dbReference type="ARBA" id="ARBA00023065"/>
    </source>
</evidence>
<dbReference type="GO" id="GO:0008556">
    <property type="term" value="F:P-type potassium transmembrane transporter activity"/>
    <property type="evidence" value="ECO:0007669"/>
    <property type="project" value="InterPro"/>
</dbReference>
<evidence type="ECO:0000256" key="10">
    <source>
        <dbReference type="ARBA" id="ARBA00023136"/>
    </source>
</evidence>
<evidence type="ECO:0000256" key="5">
    <source>
        <dbReference type="ARBA" id="ARBA00022741"/>
    </source>
</evidence>
<keyword evidence="10 11" id="KW-0472">Membrane</keyword>
<comment type="subunit">
    <text evidence="11">The system is composed of three essential subunits: KdpA, KdpB and KdpC.</text>
</comment>
<dbReference type="EMBL" id="SMCR01000003">
    <property type="protein sequence ID" value="TCV97996.1"/>
    <property type="molecule type" value="Genomic_DNA"/>
</dbReference>
<evidence type="ECO:0000256" key="8">
    <source>
        <dbReference type="ARBA" id="ARBA00022989"/>
    </source>
</evidence>
<keyword evidence="6 11" id="KW-0067">ATP-binding</keyword>
<comment type="similarity">
    <text evidence="11">Belongs to the KdpC family.</text>
</comment>
<sequence length="191" mass="20240">MRTLSSAFIILILLTLVTGGIYPLLTTLIAGQLFPFQAQGSRLMAEDRYIGSLLIGQSFTRDDYFHGRPSATAGSAYNTEASGGSNLAGSNPELGIQVDDRIAFWRRSNGAAPVPLDLVAASGSGLDPDISPESARYQAAAIAGKRGLSEQQVLALIDKQLAQRRGMPSFIAPPAINVLQLNLALDALAQR</sequence>
<dbReference type="PANTHER" id="PTHR30042:SF2">
    <property type="entry name" value="POTASSIUM-TRANSPORTING ATPASE KDPC SUBUNIT"/>
    <property type="match status" value="1"/>
</dbReference>
<protein>
    <recommendedName>
        <fullName evidence="11">Potassium-transporting ATPase KdpC subunit</fullName>
    </recommendedName>
    <alternativeName>
        <fullName evidence="11">ATP phosphohydrolase [potassium-transporting] C chain</fullName>
    </alternativeName>
    <alternativeName>
        <fullName evidence="11">Potassium-binding and translocating subunit C</fullName>
    </alternativeName>
    <alternativeName>
        <fullName evidence="11">Potassium-translocating ATPase C chain</fullName>
    </alternativeName>
</protein>
<keyword evidence="7 11" id="KW-0630">Potassium</keyword>
<evidence type="ECO:0000256" key="2">
    <source>
        <dbReference type="ARBA" id="ARBA00022475"/>
    </source>
</evidence>
<dbReference type="Proteomes" id="UP000295719">
    <property type="component" value="Unassembled WGS sequence"/>
</dbReference>
<dbReference type="OrthoDB" id="9788285at2"/>
<dbReference type="GO" id="GO:0005524">
    <property type="term" value="F:ATP binding"/>
    <property type="evidence" value="ECO:0007669"/>
    <property type="project" value="UniProtKB-UniRule"/>
</dbReference>